<dbReference type="SUPFAM" id="SSF47384">
    <property type="entry name" value="Homodimeric domain of signal transducing histidine kinase"/>
    <property type="match status" value="1"/>
</dbReference>
<dbReference type="SMART" id="SM00387">
    <property type="entry name" value="HATPase_c"/>
    <property type="match status" value="1"/>
</dbReference>
<keyword evidence="4" id="KW-0597">Phosphoprotein</keyword>
<dbReference type="Pfam" id="PF13755">
    <property type="entry name" value="Sensor_TM1"/>
    <property type="match status" value="1"/>
</dbReference>
<evidence type="ECO:0000256" key="11">
    <source>
        <dbReference type="SAM" id="Phobius"/>
    </source>
</evidence>
<dbReference type="AlphaFoldDB" id="A0A0D0NQT0"/>
<dbReference type="GO" id="GO:0000155">
    <property type="term" value="F:phosphorelay sensor kinase activity"/>
    <property type="evidence" value="ECO:0007669"/>
    <property type="project" value="InterPro"/>
</dbReference>
<dbReference type="InterPro" id="IPR003660">
    <property type="entry name" value="HAMP_dom"/>
</dbReference>
<dbReference type="PROSITE" id="PS50109">
    <property type="entry name" value="HIS_KIN"/>
    <property type="match status" value="1"/>
</dbReference>
<dbReference type="PRINTS" id="PR00344">
    <property type="entry name" value="BCTRLSENSOR"/>
</dbReference>
<evidence type="ECO:0000256" key="7">
    <source>
        <dbReference type="ARBA" id="ARBA00022777"/>
    </source>
</evidence>
<dbReference type="Gene3D" id="3.30.565.10">
    <property type="entry name" value="Histidine kinase-like ATPase, C-terminal domain"/>
    <property type="match status" value="1"/>
</dbReference>
<dbReference type="PATRIC" id="fig|1123501.6.peg.1057"/>
<dbReference type="Proteomes" id="UP000035100">
    <property type="component" value="Unassembled WGS sequence"/>
</dbReference>
<dbReference type="Gene3D" id="1.10.287.130">
    <property type="match status" value="1"/>
</dbReference>
<keyword evidence="8 11" id="KW-1133">Transmembrane helix</keyword>
<feature type="domain" description="Histidine kinase" evidence="12">
    <location>
        <begin position="365"/>
        <end position="587"/>
    </location>
</feature>
<dbReference type="OrthoDB" id="9805942at2"/>
<dbReference type="InterPro" id="IPR003661">
    <property type="entry name" value="HisK_dim/P_dom"/>
</dbReference>
<dbReference type="RefSeq" id="WP_018302770.1">
    <property type="nucleotide sequence ID" value="NZ_KB902288.1"/>
</dbReference>
<evidence type="ECO:0000256" key="8">
    <source>
        <dbReference type="ARBA" id="ARBA00022989"/>
    </source>
</evidence>
<comment type="subcellular location">
    <subcellularLocation>
        <location evidence="2">Membrane</location>
    </subcellularLocation>
</comment>
<evidence type="ECO:0000256" key="6">
    <source>
        <dbReference type="ARBA" id="ARBA00022692"/>
    </source>
</evidence>
<dbReference type="PROSITE" id="PS50885">
    <property type="entry name" value="HAMP"/>
    <property type="match status" value="1"/>
</dbReference>
<evidence type="ECO:0000313" key="15">
    <source>
        <dbReference type="Proteomes" id="UP000035100"/>
    </source>
</evidence>
<keyword evidence="6 11" id="KW-0812">Transmembrane</keyword>
<evidence type="ECO:0000256" key="2">
    <source>
        <dbReference type="ARBA" id="ARBA00004370"/>
    </source>
</evidence>
<reference evidence="14 15" key="1">
    <citation type="submission" date="2013-01" db="EMBL/GenBank/DDBJ databases">
        <authorList>
            <person name="Fiebig A."/>
            <person name="Goeker M."/>
            <person name="Klenk H.-P.P."/>
        </authorList>
    </citation>
    <scope>NUCLEOTIDE SEQUENCE [LARGE SCALE GENOMIC DNA]</scope>
    <source>
        <strain evidence="14 15">DSM 24838</strain>
    </source>
</reference>
<feature type="domain" description="HAMP" evidence="13">
    <location>
        <begin position="297"/>
        <end position="357"/>
    </location>
</feature>
<comment type="catalytic activity">
    <reaction evidence="1">
        <text>ATP + protein L-histidine = ADP + protein N-phospho-L-histidine.</text>
        <dbReference type="EC" id="2.7.13.3"/>
    </reaction>
</comment>
<dbReference type="PANTHER" id="PTHR45436:SF5">
    <property type="entry name" value="SENSOR HISTIDINE KINASE TRCS"/>
    <property type="match status" value="1"/>
</dbReference>
<dbReference type="InterPro" id="IPR004358">
    <property type="entry name" value="Sig_transdc_His_kin-like_C"/>
</dbReference>
<dbReference type="EC" id="2.7.13.3" evidence="3"/>
<gene>
    <name evidence="14" type="ORF">Wenmar_00988</name>
</gene>
<feature type="transmembrane region" description="Helical" evidence="11">
    <location>
        <begin position="73"/>
        <end position="92"/>
    </location>
</feature>
<evidence type="ECO:0000259" key="13">
    <source>
        <dbReference type="PROSITE" id="PS50885"/>
    </source>
</evidence>
<dbReference type="Pfam" id="PF00512">
    <property type="entry name" value="HisKA"/>
    <property type="match status" value="1"/>
</dbReference>
<dbReference type="CDD" id="cd00082">
    <property type="entry name" value="HisKA"/>
    <property type="match status" value="1"/>
</dbReference>
<dbReference type="InterPro" id="IPR050428">
    <property type="entry name" value="TCS_sensor_his_kinase"/>
</dbReference>
<dbReference type="SMART" id="SM00388">
    <property type="entry name" value="HisKA"/>
    <property type="match status" value="1"/>
</dbReference>
<keyword evidence="5 14" id="KW-0808">Transferase</keyword>
<evidence type="ECO:0000313" key="14">
    <source>
        <dbReference type="EMBL" id="KIQ70610.1"/>
    </source>
</evidence>
<dbReference type="eggNOG" id="COG5002">
    <property type="taxonomic scope" value="Bacteria"/>
</dbReference>
<dbReference type="InterPro" id="IPR005467">
    <property type="entry name" value="His_kinase_dom"/>
</dbReference>
<sequence>MTAAPQIDVRDLGSVRNAARAMGARPGDRAEAADGTTQVLLGEDWVRPEKRTTAAPRRRGLRALRTSPLARKIVTFNLVGLCLMVAGMLYLAPGRDNLLFQRATGLVSETELIADVFEAALPASAPVNLITADGIDPVATLQGLDLSNGISVMVYDTEGQLVARGEAADRRGAFEGLDGSENSTIVSDLINRSWTALADRISGTGGAAEGDPVTVGRDLSRNAMVNGTAIDTRLDARGSVLYVATPIMRGDTPVGAIAVASRSGEIDGLLRQEREQVLQMFLVGILISVVLSLILASTIANPIAELAAAAELGRDRNARKMTPERIRIPDLTARPDEIGRLSAALRGMVAALYERIETNEQFAADVAHEIKNPLASLRSAVGTLEVVKKEEQRQKMLQVIEHDLQRLDRLVTDISSASRLDSELVREEEEPFDLLVMLTRLHEFLGRDARAKGVEFIVDLPEQAIIITGLESRLAQVFVNLITNAISFCEDGDAIRMWVRKRKNRVLIVVEDTGPGIPENALSKIFQRFYSERPQSQFGNNSGLGLAISKQIVESHGGVIWAENIRPTDADPTSDPLGARFVVGLPI</sequence>
<evidence type="ECO:0000259" key="12">
    <source>
        <dbReference type="PROSITE" id="PS50109"/>
    </source>
</evidence>
<dbReference type="SUPFAM" id="SSF55874">
    <property type="entry name" value="ATPase domain of HSP90 chaperone/DNA topoisomerase II/histidine kinase"/>
    <property type="match status" value="1"/>
</dbReference>
<keyword evidence="7 14" id="KW-0418">Kinase</keyword>
<keyword evidence="10 11" id="KW-0472">Membrane</keyword>
<keyword evidence="15" id="KW-1185">Reference proteome</keyword>
<evidence type="ECO:0000256" key="1">
    <source>
        <dbReference type="ARBA" id="ARBA00000085"/>
    </source>
</evidence>
<keyword evidence="9" id="KW-0902">Two-component regulatory system</keyword>
<evidence type="ECO:0000256" key="5">
    <source>
        <dbReference type="ARBA" id="ARBA00022679"/>
    </source>
</evidence>
<accession>A0A0D0NQT0</accession>
<protein>
    <recommendedName>
        <fullName evidence="3">histidine kinase</fullName>
        <ecNumber evidence="3">2.7.13.3</ecNumber>
    </recommendedName>
</protein>
<proteinExistence type="predicted"/>
<comment type="caution">
    <text evidence="14">The sequence shown here is derived from an EMBL/GenBank/DDBJ whole genome shotgun (WGS) entry which is preliminary data.</text>
</comment>
<dbReference type="Pfam" id="PF02518">
    <property type="entry name" value="HATPase_c"/>
    <property type="match status" value="1"/>
</dbReference>
<dbReference type="InterPro" id="IPR036890">
    <property type="entry name" value="HATPase_C_sf"/>
</dbReference>
<name>A0A0D0NQT0_9RHOB</name>
<dbReference type="InterPro" id="IPR025908">
    <property type="entry name" value="Sensor_TM1"/>
</dbReference>
<evidence type="ECO:0000256" key="3">
    <source>
        <dbReference type="ARBA" id="ARBA00012438"/>
    </source>
</evidence>
<evidence type="ECO:0000256" key="10">
    <source>
        <dbReference type="ARBA" id="ARBA00023136"/>
    </source>
</evidence>
<evidence type="ECO:0000256" key="4">
    <source>
        <dbReference type="ARBA" id="ARBA00022553"/>
    </source>
</evidence>
<dbReference type="Gene3D" id="6.10.340.10">
    <property type="match status" value="1"/>
</dbReference>
<dbReference type="GO" id="GO:0005886">
    <property type="term" value="C:plasma membrane"/>
    <property type="evidence" value="ECO:0007669"/>
    <property type="project" value="TreeGrafter"/>
</dbReference>
<evidence type="ECO:0000256" key="9">
    <source>
        <dbReference type="ARBA" id="ARBA00023012"/>
    </source>
</evidence>
<dbReference type="PANTHER" id="PTHR45436">
    <property type="entry name" value="SENSOR HISTIDINE KINASE YKOH"/>
    <property type="match status" value="1"/>
</dbReference>
<dbReference type="EMBL" id="AONG01000005">
    <property type="protein sequence ID" value="KIQ70610.1"/>
    <property type="molecule type" value="Genomic_DNA"/>
</dbReference>
<dbReference type="InterPro" id="IPR003594">
    <property type="entry name" value="HATPase_dom"/>
</dbReference>
<dbReference type="InterPro" id="IPR036097">
    <property type="entry name" value="HisK_dim/P_sf"/>
</dbReference>
<organism evidence="14 15">
    <name type="scientific">Wenxinia marina DSM 24838</name>
    <dbReference type="NCBI Taxonomy" id="1123501"/>
    <lineage>
        <taxon>Bacteria</taxon>
        <taxon>Pseudomonadati</taxon>
        <taxon>Pseudomonadota</taxon>
        <taxon>Alphaproteobacteria</taxon>
        <taxon>Rhodobacterales</taxon>
        <taxon>Roseobacteraceae</taxon>
        <taxon>Wenxinia</taxon>
    </lineage>
</organism>
<dbReference type="STRING" id="1123501.Wenmar_00988"/>